<protein>
    <submittedName>
        <fullName evidence="1">9926_t:CDS:1</fullName>
    </submittedName>
</protein>
<organism evidence="1 2">
    <name type="scientific">Funneliformis caledonium</name>
    <dbReference type="NCBI Taxonomy" id="1117310"/>
    <lineage>
        <taxon>Eukaryota</taxon>
        <taxon>Fungi</taxon>
        <taxon>Fungi incertae sedis</taxon>
        <taxon>Mucoromycota</taxon>
        <taxon>Glomeromycotina</taxon>
        <taxon>Glomeromycetes</taxon>
        <taxon>Glomerales</taxon>
        <taxon>Glomeraceae</taxon>
        <taxon>Funneliformis</taxon>
    </lineage>
</organism>
<gene>
    <name evidence="1" type="ORF">FCALED_LOCUS13286</name>
</gene>
<feature type="non-terminal residue" evidence="1">
    <location>
        <position position="116"/>
    </location>
</feature>
<proteinExistence type="predicted"/>
<dbReference type="Proteomes" id="UP000789570">
    <property type="component" value="Unassembled WGS sequence"/>
</dbReference>
<keyword evidence="2" id="KW-1185">Reference proteome</keyword>
<dbReference type="EMBL" id="CAJVPQ010007493">
    <property type="protein sequence ID" value="CAG8697208.1"/>
    <property type="molecule type" value="Genomic_DNA"/>
</dbReference>
<reference evidence="1" key="1">
    <citation type="submission" date="2021-06" db="EMBL/GenBank/DDBJ databases">
        <authorList>
            <person name="Kallberg Y."/>
            <person name="Tangrot J."/>
            <person name="Rosling A."/>
        </authorList>
    </citation>
    <scope>NUCLEOTIDE SEQUENCE</scope>
    <source>
        <strain evidence="1">UK204</strain>
    </source>
</reference>
<dbReference type="AlphaFoldDB" id="A0A9N9N286"/>
<sequence length="116" mass="13606">RWRLDENNEKILHNKKIKGSNFLDMTKTKKELGEMLCKYKIDSNKITKIPPFEPESVKIDDEMRSWSSLTTGRNKAIHCEYISLILYVSIYITKRITKKGITMDFQFEVIGEEVSS</sequence>
<evidence type="ECO:0000313" key="1">
    <source>
        <dbReference type="EMBL" id="CAG8697208.1"/>
    </source>
</evidence>
<evidence type="ECO:0000313" key="2">
    <source>
        <dbReference type="Proteomes" id="UP000789570"/>
    </source>
</evidence>
<comment type="caution">
    <text evidence="1">The sequence shown here is derived from an EMBL/GenBank/DDBJ whole genome shotgun (WGS) entry which is preliminary data.</text>
</comment>
<name>A0A9N9N286_9GLOM</name>
<accession>A0A9N9N286</accession>